<evidence type="ECO:0000256" key="4">
    <source>
        <dbReference type="ARBA" id="ARBA00022536"/>
    </source>
</evidence>
<evidence type="ECO:0000256" key="12">
    <source>
        <dbReference type="ARBA" id="ARBA00022989"/>
    </source>
</evidence>
<feature type="binding site" evidence="19">
    <location>
        <position position="434"/>
    </location>
    <ligand>
        <name>ATP</name>
        <dbReference type="ChEBI" id="CHEBI:30616"/>
    </ligand>
</feature>
<dbReference type="Gene3D" id="2.90.10.30">
    <property type="match status" value="1"/>
</dbReference>
<reference evidence="22 23" key="1">
    <citation type="submission" date="2019-09" db="EMBL/GenBank/DDBJ databases">
        <title>A chromosome-level genome assembly of the Chinese tupelo Nyssa sinensis.</title>
        <authorList>
            <person name="Yang X."/>
            <person name="Kang M."/>
            <person name="Yang Y."/>
            <person name="Xiong H."/>
            <person name="Wang M."/>
            <person name="Zhang Z."/>
            <person name="Wang Z."/>
            <person name="Wu H."/>
            <person name="Ma T."/>
            <person name="Liu J."/>
            <person name="Xi Z."/>
        </authorList>
    </citation>
    <scope>NUCLEOTIDE SEQUENCE [LARGE SCALE GENOMIC DNA]</scope>
    <source>
        <strain evidence="22">J267</strain>
        <tissue evidence="22">Leaf</tissue>
    </source>
</reference>
<dbReference type="FunFam" id="2.90.10.30:FF:000001">
    <property type="entry name" value="Serine/threonine-protein kinase"/>
    <property type="match status" value="1"/>
</dbReference>
<dbReference type="SUPFAM" id="SSF56112">
    <property type="entry name" value="Protein kinase-like (PK-like)"/>
    <property type="match status" value="1"/>
</dbReference>
<organism evidence="22 23">
    <name type="scientific">Nyssa sinensis</name>
    <dbReference type="NCBI Taxonomy" id="561372"/>
    <lineage>
        <taxon>Eukaryota</taxon>
        <taxon>Viridiplantae</taxon>
        <taxon>Streptophyta</taxon>
        <taxon>Embryophyta</taxon>
        <taxon>Tracheophyta</taxon>
        <taxon>Spermatophyta</taxon>
        <taxon>Magnoliopsida</taxon>
        <taxon>eudicotyledons</taxon>
        <taxon>Gunneridae</taxon>
        <taxon>Pentapetalae</taxon>
        <taxon>asterids</taxon>
        <taxon>Cornales</taxon>
        <taxon>Nyssaceae</taxon>
        <taxon>Nyssa</taxon>
    </lineage>
</organism>
<dbReference type="PROSITE" id="PS00108">
    <property type="entry name" value="PROTEIN_KINASE_ST"/>
    <property type="match status" value="1"/>
</dbReference>
<keyword evidence="6" id="KW-0812">Transmembrane</keyword>
<evidence type="ECO:0000256" key="7">
    <source>
        <dbReference type="ARBA" id="ARBA00022729"/>
    </source>
</evidence>
<evidence type="ECO:0000256" key="3">
    <source>
        <dbReference type="ARBA" id="ARBA00022527"/>
    </source>
</evidence>
<keyword evidence="9 19" id="KW-0547">Nucleotide-binding</keyword>
<evidence type="ECO:0000256" key="19">
    <source>
        <dbReference type="PROSITE-ProRule" id="PRU10141"/>
    </source>
</evidence>
<evidence type="ECO:0000313" key="23">
    <source>
        <dbReference type="Proteomes" id="UP000325577"/>
    </source>
</evidence>
<gene>
    <name evidence="22" type="ORF">F0562_007873</name>
</gene>
<evidence type="ECO:0000256" key="18">
    <source>
        <dbReference type="ARBA" id="ARBA00048679"/>
    </source>
</evidence>
<dbReference type="CDD" id="cd14066">
    <property type="entry name" value="STKc_IRAK"/>
    <property type="match status" value="1"/>
</dbReference>
<dbReference type="Pfam" id="PF00069">
    <property type="entry name" value="Pkinase"/>
    <property type="match status" value="1"/>
</dbReference>
<dbReference type="EC" id="2.7.11.1" evidence="2"/>
<dbReference type="InterPro" id="IPR051343">
    <property type="entry name" value="G-type_lectin_kinases/EP1-like"/>
</dbReference>
<dbReference type="FunFam" id="1.10.510.10:FF:000237">
    <property type="entry name" value="G-type lectin S-receptor-like serine/threonine-protein kinase"/>
    <property type="match status" value="1"/>
</dbReference>
<evidence type="ECO:0000256" key="10">
    <source>
        <dbReference type="ARBA" id="ARBA00022777"/>
    </source>
</evidence>
<dbReference type="GO" id="GO:0016020">
    <property type="term" value="C:membrane"/>
    <property type="evidence" value="ECO:0007669"/>
    <property type="project" value="UniProtKB-SubCell"/>
</dbReference>
<evidence type="ECO:0000256" key="17">
    <source>
        <dbReference type="ARBA" id="ARBA00047899"/>
    </source>
</evidence>
<dbReference type="InterPro" id="IPR008271">
    <property type="entry name" value="Ser/Thr_kinase_AS"/>
</dbReference>
<dbReference type="InterPro" id="IPR001480">
    <property type="entry name" value="Bulb-type_lectin_dom"/>
</dbReference>
<dbReference type="FunFam" id="3.30.200.20:FF:000059">
    <property type="entry name" value="S-receptor-like serine/threonine-protein kinase"/>
    <property type="match status" value="1"/>
</dbReference>
<dbReference type="GO" id="GO:0004674">
    <property type="term" value="F:protein serine/threonine kinase activity"/>
    <property type="evidence" value="ECO:0007669"/>
    <property type="project" value="UniProtKB-KW"/>
</dbReference>
<keyword evidence="10" id="KW-0418">Kinase</keyword>
<evidence type="ECO:0000256" key="8">
    <source>
        <dbReference type="ARBA" id="ARBA00022734"/>
    </source>
</evidence>
<dbReference type="AlphaFoldDB" id="A0A5J5A9E6"/>
<evidence type="ECO:0000256" key="5">
    <source>
        <dbReference type="ARBA" id="ARBA00022679"/>
    </source>
</evidence>
<name>A0A5J5A9E6_9ASTE</name>
<keyword evidence="16" id="KW-0325">Glycoprotein</keyword>
<evidence type="ECO:0000256" key="1">
    <source>
        <dbReference type="ARBA" id="ARBA00004479"/>
    </source>
</evidence>
<dbReference type="EMBL" id="CM018046">
    <property type="protein sequence ID" value="KAA8526027.1"/>
    <property type="molecule type" value="Genomic_DNA"/>
</dbReference>
<keyword evidence="5" id="KW-0808">Transferase</keyword>
<sequence>MPKYPMKPSVWHANTEYPVQRGSRVELIDNNIILNDPNGQTIWKALVEPNTSVSYGAMLNTGNFVLSAGTESSYVWESFNNLTDTILPTQILSSGGMLFSRLTKNNYSKGRFELHFSNENLQLYPVAWPTEIPYDSYFTRTFDANSSKSGYQLRFSESASLYIERGNEEIVQILGQPGSPNSYYYRATLDFDGVFRKYAYPRSSIEDQRWSVVQYIPENICMALTHTQQGSGACGFNSYCQAESGTPSCLCPIGYSLMDPNNEYGGCKPNFTLGCGVDDESMDPQGLYKMEQIPGLNWPFGDYASLGPYNQTQCEESCLHDCLCDVAILGGTRCWKKKLPLSNGRLEYGGHLALIKISKSVPPPLIVLLVRRNRKSSVHYSSPSVLETNLPVFSFKELNEATGGFNDELGRGSFGIVYKGALKFGSRNLVAVKKLDRLSQEGEREFRAEVEAIGKTHHKNLVELLGYCHEGPHRLLVYEFMNNGSLADFLFRYPRPDWNQRTRVALGIARGLVYLHEECNAAIIHCDIKPQNILLDNLFTPRISDFGLAKSLIFDQTRTHTVIRGTRGYVAPEWFKRVPVTVKVDVYSFGVMLLEIICCRKSVEMVSGDEEKGILIDWVFDCYMEGKLEALIVENDDVGMCDIVTLQRWVMIAIWCLQEDPSRRPTMKTVTQKLEE</sequence>
<keyword evidence="8" id="KW-0430">Lectin</keyword>
<dbReference type="Gene3D" id="2.90.10.10">
    <property type="entry name" value="Bulb-type lectin domain"/>
    <property type="match status" value="1"/>
</dbReference>
<comment type="subcellular location">
    <subcellularLocation>
        <location evidence="1">Membrane</location>
        <topology evidence="1">Single-pass type I membrane protein</topology>
    </subcellularLocation>
</comment>
<keyword evidence="12" id="KW-1133">Transmembrane helix</keyword>
<dbReference type="PANTHER" id="PTHR47976:SF78">
    <property type="entry name" value="RECEPTOR-LIKE SERINE_THREONINE-PROTEIN KINASE"/>
    <property type="match status" value="1"/>
</dbReference>
<dbReference type="Gene3D" id="1.10.510.10">
    <property type="entry name" value="Transferase(Phosphotransferase) domain 1"/>
    <property type="match status" value="1"/>
</dbReference>
<keyword evidence="4" id="KW-0245">EGF-like domain</keyword>
<evidence type="ECO:0000313" key="22">
    <source>
        <dbReference type="EMBL" id="KAA8526027.1"/>
    </source>
</evidence>
<dbReference type="PROSITE" id="PS00107">
    <property type="entry name" value="PROTEIN_KINASE_ATP"/>
    <property type="match status" value="1"/>
</dbReference>
<dbReference type="GO" id="GO:0030246">
    <property type="term" value="F:carbohydrate binding"/>
    <property type="evidence" value="ECO:0007669"/>
    <property type="project" value="UniProtKB-KW"/>
</dbReference>
<dbReference type="SMART" id="SM00220">
    <property type="entry name" value="S_TKc"/>
    <property type="match status" value="1"/>
</dbReference>
<evidence type="ECO:0000256" key="9">
    <source>
        <dbReference type="ARBA" id="ARBA00022741"/>
    </source>
</evidence>
<dbReference type="Gene3D" id="3.30.200.20">
    <property type="entry name" value="Phosphorylase Kinase, domain 1"/>
    <property type="match status" value="1"/>
</dbReference>
<dbReference type="PROSITE" id="PS50011">
    <property type="entry name" value="PROTEIN_KINASE_DOM"/>
    <property type="match status" value="1"/>
</dbReference>
<dbReference type="Proteomes" id="UP000325577">
    <property type="component" value="Linkage Group LG3"/>
</dbReference>
<evidence type="ECO:0000256" key="11">
    <source>
        <dbReference type="ARBA" id="ARBA00022840"/>
    </source>
</evidence>
<dbReference type="PROSITE" id="PS50927">
    <property type="entry name" value="BULB_LECTIN"/>
    <property type="match status" value="1"/>
</dbReference>
<dbReference type="PANTHER" id="PTHR47976">
    <property type="entry name" value="G-TYPE LECTIN S-RECEPTOR-LIKE SERINE/THREONINE-PROTEIN KINASE SD2-5"/>
    <property type="match status" value="1"/>
</dbReference>
<evidence type="ECO:0000259" key="20">
    <source>
        <dbReference type="PROSITE" id="PS50011"/>
    </source>
</evidence>
<dbReference type="SUPFAM" id="SSF51110">
    <property type="entry name" value="alpha-D-mannose-specific plant lectins"/>
    <property type="match status" value="1"/>
</dbReference>
<protein>
    <recommendedName>
        <fullName evidence="2">non-specific serine/threonine protein kinase</fullName>
        <ecNumber evidence="2">2.7.11.1</ecNumber>
    </recommendedName>
</protein>
<evidence type="ECO:0000256" key="2">
    <source>
        <dbReference type="ARBA" id="ARBA00012513"/>
    </source>
</evidence>
<dbReference type="InterPro" id="IPR036426">
    <property type="entry name" value="Bulb-type_lectin_dom_sf"/>
</dbReference>
<dbReference type="OrthoDB" id="1930390at2759"/>
<proteinExistence type="predicted"/>
<comment type="catalytic activity">
    <reaction evidence="17">
        <text>L-threonyl-[protein] + ATP = O-phospho-L-threonyl-[protein] + ADP + H(+)</text>
        <dbReference type="Rhea" id="RHEA:46608"/>
        <dbReference type="Rhea" id="RHEA-COMP:11060"/>
        <dbReference type="Rhea" id="RHEA-COMP:11605"/>
        <dbReference type="ChEBI" id="CHEBI:15378"/>
        <dbReference type="ChEBI" id="CHEBI:30013"/>
        <dbReference type="ChEBI" id="CHEBI:30616"/>
        <dbReference type="ChEBI" id="CHEBI:61977"/>
        <dbReference type="ChEBI" id="CHEBI:456216"/>
        <dbReference type="EC" id="2.7.11.1"/>
    </reaction>
</comment>
<keyword evidence="13" id="KW-0472">Membrane</keyword>
<keyword evidence="14" id="KW-1015">Disulfide bond</keyword>
<evidence type="ECO:0000256" key="6">
    <source>
        <dbReference type="ARBA" id="ARBA00022692"/>
    </source>
</evidence>
<dbReference type="GO" id="GO:0005524">
    <property type="term" value="F:ATP binding"/>
    <property type="evidence" value="ECO:0007669"/>
    <property type="project" value="UniProtKB-UniRule"/>
</dbReference>
<comment type="catalytic activity">
    <reaction evidence="18">
        <text>L-seryl-[protein] + ATP = O-phospho-L-seryl-[protein] + ADP + H(+)</text>
        <dbReference type="Rhea" id="RHEA:17989"/>
        <dbReference type="Rhea" id="RHEA-COMP:9863"/>
        <dbReference type="Rhea" id="RHEA-COMP:11604"/>
        <dbReference type="ChEBI" id="CHEBI:15378"/>
        <dbReference type="ChEBI" id="CHEBI:29999"/>
        <dbReference type="ChEBI" id="CHEBI:30616"/>
        <dbReference type="ChEBI" id="CHEBI:83421"/>
        <dbReference type="ChEBI" id="CHEBI:456216"/>
        <dbReference type="EC" id="2.7.11.1"/>
    </reaction>
</comment>
<evidence type="ECO:0000256" key="16">
    <source>
        <dbReference type="ARBA" id="ARBA00023180"/>
    </source>
</evidence>
<evidence type="ECO:0000256" key="14">
    <source>
        <dbReference type="ARBA" id="ARBA00023157"/>
    </source>
</evidence>
<evidence type="ECO:0000259" key="21">
    <source>
        <dbReference type="PROSITE" id="PS50927"/>
    </source>
</evidence>
<dbReference type="InterPro" id="IPR000719">
    <property type="entry name" value="Prot_kinase_dom"/>
</dbReference>
<evidence type="ECO:0000256" key="13">
    <source>
        <dbReference type="ARBA" id="ARBA00023136"/>
    </source>
</evidence>
<feature type="domain" description="Protein kinase" evidence="20">
    <location>
        <begin position="403"/>
        <end position="676"/>
    </location>
</feature>
<accession>A0A5J5A9E6</accession>
<dbReference type="Pfam" id="PF01453">
    <property type="entry name" value="B_lectin"/>
    <property type="match status" value="1"/>
</dbReference>
<keyword evidence="15" id="KW-0675">Receptor</keyword>
<keyword evidence="23" id="KW-1185">Reference proteome</keyword>
<dbReference type="InterPro" id="IPR017441">
    <property type="entry name" value="Protein_kinase_ATP_BS"/>
</dbReference>
<keyword evidence="7" id="KW-0732">Signal</keyword>
<dbReference type="InterPro" id="IPR011009">
    <property type="entry name" value="Kinase-like_dom_sf"/>
</dbReference>
<evidence type="ECO:0000256" key="15">
    <source>
        <dbReference type="ARBA" id="ARBA00023170"/>
    </source>
</evidence>
<keyword evidence="3" id="KW-0723">Serine/threonine-protein kinase</keyword>
<feature type="domain" description="Bulb-type lectin" evidence="21">
    <location>
        <begin position="1"/>
        <end position="79"/>
    </location>
</feature>
<keyword evidence="11 19" id="KW-0067">ATP-binding</keyword>